<dbReference type="Proteomes" id="UP001488838">
    <property type="component" value="Unassembled WGS sequence"/>
</dbReference>
<dbReference type="EMBL" id="JBBHLL010000061">
    <property type="protein sequence ID" value="KAK7822025.1"/>
    <property type="molecule type" value="Genomic_DNA"/>
</dbReference>
<name>A0AAW0J5U9_MYOGA</name>
<protein>
    <submittedName>
        <fullName evidence="1">Uncharacterized protein</fullName>
    </submittedName>
</protein>
<sequence length="43" mass="4706">MPHLYPCVVSVHCTRTHTLFLCTAPGSLIIIKSKIPTYCSIGC</sequence>
<comment type="caution">
    <text evidence="1">The sequence shown here is derived from an EMBL/GenBank/DDBJ whole genome shotgun (WGS) entry which is preliminary data.</text>
</comment>
<evidence type="ECO:0000313" key="2">
    <source>
        <dbReference type="Proteomes" id="UP001488838"/>
    </source>
</evidence>
<dbReference type="AlphaFoldDB" id="A0AAW0J5U9"/>
<reference evidence="1 2" key="1">
    <citation type="journal article" date="2023" name="bioRxiv">
        <title>Conserved and derived expression patterns and positive selection on dental genes reveal complex evolutionary context of ever-growing rodent molars.</title>
        <authorList>
            <person name="Calamari Z.T."/>
            <person name="Song A."/>
            <person name="Cohen E."/>
            <person name="Akter M."/>
            <person name="Roy R.D."/>
            <person name="Hallikas O."/>
            <person name="Christensen M.M."/>
            <person name="Li P."/>
            <person name="Marangoni P."/>
            <person name="Jernvall J."/>
            <person name="Klein O.D."/>
        </authorList>
    </citation>
    <scope>NUCLEOTIDE SEQUENCE [LARGE SCALE GENOMIC DNA]</scope>
    <source>
        <strain evidence="1">V071</strain>
    </source>
</reference>
<proteinExistence type="predicted"/>
<gene>
    <name evidence="1" type="ORF">U0070_006574</name>
</gene>
<accession>A0AAW0J5U9</accession>
<organism evidence="1 2">
    <name type="scientific">Myodes glareolus</name>
    <name type="common">Bank vole</name>
    <name type="synonym">Clethrionomys glareolus</name>
    <dbReference type="NCBI Taxonomy" id="447135"/>
    <lineage>
        <taxon>Eukaryota</taxon>
        <taxon>Metazoa</taxon>
        <taxon>Chordata</taxon>
        <taxon>Craniata</taxon>
        <taxon>Vertebrata</taxon>
        <taxon>Euteleostomi</taxon>
        <taxon>Mammalia</taxon>
        <taxon>Eutheria</taxon>
        <taxon>Euarchontoglires</taxon>
        <taxon>Glires</taxon>
        <taxon>Rodentia</taxon>
        <taxon>Myomorpha</taxon>
        <taxon>Muroidea</taxon>
        <taxon>Cricetidae</taxon>
        <taxon>Arvicolinae</taxon>
        <taxon>Myodes</taxon>
    </lineage>
</organism>
<evidence type="ECO:0000313" key="1">
    <source>
        <dbReference type="EMBL" id="KAK7822025.1"/>
    </source>
</evidence>
<keyword evidence="2" id="KW-1185">Reference proteome</keyword>